<name>A0A6C0BLH5_9ZZZZ</name>
<dbReference type="EMBL" id="MN739182">
    <property type="protein sequence ID" value="QHS92601.1"/>
    <property type="molecule type" value="Genomic_DNA"/>
</dbReference>
<organism evidence="1">
    <name type="scientific">viral metagenome</name>
    <dbReference type="NCBI Taxonomy" id="1070528"/>
    <lineage>
        <taxon>unclassified sequences</taxon>
        <taxon>metagenomes</taxon>
        <taxon>organismal metagenomes</taxon>
    </lineage>
</organism>
<reference evidence="1" key="1">
    <citation type="journal article" date="2020" name="Nature">
        <title>Giant virus diversity and host interactions through global metagenomics.</title>
        <authorList>
            <person name="Schulz F."/>
            <person name="Roux S."/>
            <person name="Paez-Espino D."/>
            <person name="Jungbluth S."/>
            <person name="Walsh D.A."/>
            <person name="Denef V.J."/>
            <person name="McMahon K.D."/>
            <person name="Konstantinidis K.T."/>
            <person name="Eloe-Fadrosh E.A."/>
            <person name="Kyrpides N.C."/>
            <person name="Woyke T."/>
        </authorList>
    </citation>
    <scope>NUCLEOTIDE SEQUENCE</scope>
    <source>
        <strain evidence="1">GVMAG-M-3300014204-73</strain>
    </source>
</reference>
<accession>A0A6C0BLH5</accession>
<evidence type="ECO:0000313" key="1">
    <source>
        <dbReference type="EMBL" id="QHS92601.1"/>
    </source>
</evidence>
<dbReference type="AlphaFoldDB" id="A0A6C0BLH5"/>
<protein>
    <submittedName>
        <fullName evidence="1">Uncharacterized protein</fullName>
    </submittedName>
</protein>
<sequence length="45" mass="5141">MITETQMQLNLIKKIDSIKINFGTDQHHTNARTQYNCGTVPGFCE</sequence>
<proteinExistence type="predicted"/>